<dbReference type="EMBL" id="MZ475896">
    <property type="protein sequence ID" value="QYW04994.1"/>
    <property type="molecule type" value="Genomic_DNA"/>
</dbReference>
<sequence>MSNANKILLNARVRRLDGTVTYINKVNANGYSTDAKGPQIPVKRIVFAGKMLKEIEQPFEKGEHVIVQGVAVKLNKRQQRELADGTLDEKALRPEFGKLAVIDPDTGKATDGKKVKPTKSDAKAPKAGAKASLKATREHNKEPKRSRKQHKAETNDLKDSLDIIDERKSPKASLIERLDAAIAEAKTKARRKLLAETFDMDWADIKKHGGAGIVKQHGRKNAQKFIDRQTVQVDSTTFIKQMPAPLKRLIQDTELRLNQKQIEQVLGALGLDTQFYAVAVQELLGKLKLSIGGRVIEGEVVRKENTPKPKRFVHAEALYADKKEAKRRVSKMKYALLIPPTKGLPALRIHQAEAKQSLAVLLHLKPGNIKRGLLAYDNKGREYMYVACDMTGPVFIDKDSNELAFTYANLIDNFKLKAQPVSELDVAV</sequence>
<keyword evidence="3" id="KW-1185">Reference proteome</keyword>
<evidence type="ECO:0000313" key="2">
    <source>
        <dbReference type="EMBL" id="QYW04994.1"/>
    </source>
</evidence>
<organism evidence="2 3">
    <name type="scientific">Erwinia phage pEa_SNUABM_7</name>
    <dbReference type="NCBI Taxonomy" id="2866695"/>
    <lineage>
        <taxon>Viruses</taxon>
        <taxon>Duplodnaviria</taxon>
        <taxon>Heunggongvirae</taxon>
        <taxon>Uroviricota</taxon>
        <taxon>Caudoviricetes</taxon>
        <taxon>Snuvirus</taxon>
        <taxon>Snuvirus SNUABM7</taxon>
    </lineage>
</organism>
<accession>A0AAE7WTB5</accession>
<feature type="compositionally biased region" description="Basic and acidic residues" evidence="1">
    <location>
        <begin position="105"/>
        <end position="124"/>
    </location>
</feature>
<protein>
    <submittedName>
        <fullName evidence="2">Uncharacterized protein</fullName>
    </submittedName>
</protein>
<name>A0AAE7WTB5_9CAUD</name>
<evidence type="ECO:0000256" key="1">
    <source>
        <dbReference type="SAM" id="MobiDB-lite"/>
    </source>
</evidence>
<feature type="region of interest" description="Disordered" evidence="1">
    <location>
        <begin position="102"/>
        <end position="157"/>
    </location>
</feature>
<reference evidence="2" key="1">
    <citation type="submission" date="2021-06" db="EMBL/GenBank/DDBJ databases">
        <title>Complete genome sequence of Erwinia phage pEa_SNUABM_7.</title>
        <authorList>
            <person name="Kim S.G."/>
            <person name="Park S.C."/>
        </authorList>
    </citation>
    <scope>NUCLEOTIDE SEQUENCE</scope>
</reference>
<evidence type="ECO:0000313" key="3">
    <source>
        <dbReference type="Proteomes" id="UP000827609"/>
    </source>
</evidence>
<proteinExistence type="predicted"/>
<gene>
    <name evidence="2" type="ORF">pEaSNUABM7_00326</name>
</gene>
<dbReference type="Proteomes" id="UP000827609">
    <property type="component" value="Segment"/>
</dbReference>